<keyword evidence="4" id="KW-1185">Reference proteome</keyword>
<dbReference type="InterPro" id="IPR036812">
    <property type="entry name" value="NAD(P)_OxRdtase_dom_sf"/>
</dbReference>
<gene>
    <name evidence="3" type="ORF">PHLCEN_2v7333</name>
</gene>
<dbReference type="GO" id="GO:0005737">
    <property type="term" value="C:cytoplasm"/>
    <property type="evidence" value="ECO:0007669"/>
    <property type="project" value="TreeGrafter"/>
</dbReference>
<evidence type="ECO:0000313" key="3">
    <source>
        <dbReference type="EMBL" id="PSR78586.1"/>
    </source>
</evidence>
<dbReference type="PANTHER" id="PTHR43625:SF40">
    <property type="entry name" value="ALDO-KETO REDUCTASE YAKC [NADP(+)]"/>
    <property type="match status" value="1"/>
</dbReference>
<name>A0A2R6NWR3_9APHY</name>
<dbReference type="InterPro" id="IPR050791">
    <property type="entry name" value="Aldo-Keto_reductase"/>
</dbReference>
<dbReference type="OrthoDB" id="37537at2759"/>
<dbReference type="PANTHER" id="PTHR43625">
    <property type="entry name" value="AFLATOXIN B1 ALDEHYDE REDUCTASE"/>
    <property type="match status" value="1"/>
</dbReference>
<dbReference type="InterPro" id="IPR023210">
    <property type="entry name" value="NADP_OxRdtase_dom"/>
</dbReference>
<proteinExistence type="predicted"/>
<dbReference type="Pfam" id="PF00248">
    <property type="entry name" value="Aldo_ket_red"/>
    <property type="match status" value="1"/>
</dbReference>
<dbReference type="SUPFAM" id="SSF51430">
    <property type="entry name" value="NAD(P)-linked oxidoreductase"/>
    <property type="match status" value="1"/>
</dbReference>
<evidence type="ECO:0000256" key="1">
    <source>
        <dbReference type="ARBA" id="ARBA00023002"/>
    </source>
</evidence>
<evidence type="ECO:0000259" key="2">
    <source>
        <dbReference type="Pfam" id="PF00248"/>
    </source>
</evidence>
<keyword evidence="1" id="KW-0560">Oxidoreductase</keyword>
<evidence type="ECO:0000313" key="4">
    <source>
        <dbReference type="Proteomes" id="UP000186601"/>
    </source>
</evidence>
<feature type="domain" description="NADP-dependent oxidoreductase" evidence="2">
    <location>
        <begin position="3"/>
        <end position="67"/>
    </location>
</feature>
<reference evidence="3 4" key="1">
    <citation type="submission" date="2018-02" db="EMBL/GenBank/DDBJ databases">
        <title>Genome sequence of the basidiomycete white-rot fungus Phlebia centrifuga.</title>
        <authorList>
            <person name="Granchi Z."/>
            <person name="Peng M."/>
            <person name="de Vries R.P."/>
            <person name="Hilden K."/>
            <person name="Makela M.R."/>
            <person name="Grigoriev I."/>
            <person name="Riley R."/>
        </authorList>
    </citation>
    <scope>NUCLEOTIDE SEQUENCE [LARGE SCALE GENOMIC DNA]</scope>
    <source>
        <strain evidence="3 4">FBCC195</strain>
    </source>
</reference>
<dbReference type="GO" id="GO:0016491">
    <property type="term" value="F:oxidoreductase activity"/>
    <property type="evidence" value="ECO:0007669"/>
    <property type="project" value="UniProtKB-KW"/>
</dbReference>
<comment type="caution">
    <text evidence="3">The sequence shown here is derived from an EMBL/GenBank/DDBJ whole genome shotgun (WGS) entry which is preliminary data.</text>
</comment>
<dbReference type="STRING" id="98765.A0A2R6NWR3"/>
<organism evidence="3 4">
    <name type="scientific">Hermanssonia centrifuga</name>
    <dbReference type="NCBI Taxonomy" id="98765"/>
    <lineage>
        <taxon>Eukaryota</taxon>
        <taxon>Fungi</taxon>
        <taxon>Dikarya</taxon>
        <taxon>Basidiomycota</taxon>
        <taxon>Agaricomycotina</taxon>
        <taxon>Agaricomycetes</taxon>
        <taxon>Polyporales</taxon>
        <taxon>Meruliaceae</taxon>
        <taxon>Hermanssonia</taxon>
    </lineage>
</organism>
<sequence length="87" mass="9222">MALVDALKAIALKKQITSAALCLAWVASLGPKVIPLPGSTNPERTAQNVAAGDIVLTAEERAEVWKIITGHEVKGGRYFTGSLHLWG</sequence>
<dbReference type="Proteomes" id="UP000186601">
    <property type="component" value="Unassembled WGS sequence"/>
</dbReference>
<dbReference type="EMBL" id="MLYV02000733">
    <property type="protein sequence ID" value="PSR78586.1"/>
    <property type="molecule type" value="Genomic_DNA"/>
</dbReference>
<dbReference type="AlphaFoldDB" id="A0A2R6NWR3"/>
<protein>
    <recommendedName>
        <fullName evidence="2">NADP-dependent oxidoreductase domain-containing protein</fullName>
    </recommendedName>
</protein>
<dbReference type="Gene3D" id="3.20.20.100">
    <property type="entry name" value="NADP-dependent oxidoreductase domain"/>
    <property type="match status" value="1"/>
</dbReference>
<accession>A0A2R6NWR3</accession>